<name>A0A5P8DDH4_9CAUD</name>
<evidence type="ECO:0000256" key="1">
    <source>
        <dbReference type="SAM" id="MobiDB-lite"/>
    </source>
</evidence>
<accession>A0A5P8DDH4</accession>
<organism evidence="2 3">
    <name type="scientific">Gordonia phage Suerte</name>
    <dbReference type="NCBI Taxonomy" id="2652883"/>
    <lineage>
        <taxon>Viruses</taxon>
        <taxon>Duplodnaviria</taxon>
        <taxon>Heunggongvirae</taxon>
        <taxon>Uroviricota</taxon>
        <taxon>Caudoviricetes</taxon>
        <taxon>Beenievirus</taxon>
        <taxon>Beenievirus suerte</taxon>
    </lineage>
</organism>
<evidence type="ECO:0000313" key="2">
    <source>
        <dbReference type="EMBL" id="QFP97048.1"/>
    </source>
</evidence>
<evidence type="ECO:0000313" key="3">
    <source>
        <dbReference type="Proteomes" id="UP000325796"/>
    </source>
</evidence>
<protein>
    <submittedName>
        <fullName evidence="2">Uncharacterized protein</fullName>
    </submittedName>
</protein>
<sequence>MWIHTTCGGPAAYGTSEDFGIPTPKRKRPSDGYWCGNRCKGSSTTFNSGHPSHDPRNWRSDELATDPE</sequence>
<feature type="compositionally biased region" description="Basic and acidic residues" evidence="1">
    <location>
        <begin position="51"/>
        <end position="62"/>
    </location>
</feature>
<dbReference type="RefSeq" id="YP_010654742.1">
    <property type="nucleotide sequence ID" value="NC_070815.1"/>
</dbReference>
<proteinExistence type="predicted"/>
<dbReference type="Proteomes" id="UP000325796">
    <property type="component" value="Segment"/>
</dbReference>
<dbReference type="EMBL" id="MN428057">
    <property type="protein sequence ID" value="QFP97048.1"/>
    <property type="molecule type" value="Genomic_DNA"/>
</dbReference>
<dbReference type="KEGG" id="vg:77930592"/>
<reference evidence="2 3" key="1">
    <citation type="submission" date="2019-09" db="EMBL/GenBank/DDBJ databases">
        <authorList>
            <person name="Scherer A.E."/>
            <person name="Alayouni A."/>
            <person name="Blackmon D.M."/>
            <person name="Cruz D.E."/>
            <person name="Esteban-Lopez J.D."/>
            <person name="Fernandez D.J."/>
            <person name="Hull S."/>
            <person name="Irizarry A."/>
            <person name="Lwin N."/>
            <person name="Perkins J."/>
            <person name="Pincus L.M."/>
            <person name="Prome N.A."/>
            <person name="Saeed S."/>
            <person name="Solares N."/>
            <person name="Zou W."/>
            <person name="Ball S.L."/>
            <person name="Garlena R.A."/>
            <person name="Russell D.A."/>
            <person name="Pope W.H."/>
            <person name="Jacobs-Sera D."/>
            <person name="Hatfull G.F."/>
        </authorList>
    </citation>
    <scope>NUCLEOTIDE SEQUENCE [LARGE SCALE GENOMIC DNA]</scope>
</reference>
<keyword evidence="3" id="KW-1185">Reference proteome</keyword>
<dbReference type="GeneID" id="77930592"/>
<feature type="region of interest" description="Disordered" evidence="1">
    <location>
        <begin position="43"/>
        <end position="68"/>
    </location>
</feature>
<gene>
    <name evidence="2" type="primary">33</name>
    <name evidence="2" type="ORF">SEA_SUERTE_33</name>
</gene>